<sequence>MKKVEAKKFLDAVELKRQGWGIRGIARRLGVHRATLRVWFGKTHDQDRRGWGKGTLRKYTPLVRERVIALKRARIDRQKCFLGSPYVQMDYVKRYPQGDAPSLWFIDESVRRAGLQTRMPKKRTQGAEIVKRHRFPVKTIVGLGRLQQSSDFIGKKYIVGQHAPISVFSTSYYQWLEIDQIGGF</sequence>
<evidence type="ECO:0000313" key="1">
    <source>
        <dbReference type="EMBL" id="EQD72435.1"/>
    </source>
</evidence>
<reference evidence="1" key="1">
    <citation type="submission" date="2013-08" db="EMBL/GenBank/DDBJ databases">
        <authorList>
            <person name="Mendez C."/>
            <person name="Richter M."/>
            <person name="Ferrer M."/>
            <person name="Sanchez J."/>
        </authorList>
    </citation>
    <scope>NUCLEOTIDE SEQUENCE</scope>
</reference>
<dbReference type="Gene3D" id="1.10.10.60">
    <property type="entry name" value="Homeodomain-like"/>
    <property type="match status" value="1"/>
</dbReference>
<dbReference type="EMBL" id="AUZY01002331">
    <property type="protein sequence ID" value="EQD72435.1"/>
    <property type="molecule type" value="Genomic_DNA"/>
</dbReference>
<gene>
    <name evidence="1" type="ORF">B1B_03763</name>
</gene>
<name>T1CSU1_9ZZZZ</name>
<evidence type="ECO:0008006" key="2">
    <source>
        <dbReference type="Google" id="ProtNLM"/>
    </source>
</evidence>
<organism evidence="1">
    <name type="scientific">mine drainage metagenome</name>
    <dbReference type="NCBI Taxonomy" id="410659"/>
    <lineage>
        <taxon>unclassified sequences</taxon>
        <taxon>metagenomes</taxon>
        <taxon>ecological metagenomes</taxon>
    </lineage>
</organism>
<proteinExistence type="predicted"/>
<protein>
    <recommendedName>
        <fullName evidence="2">Transposase</fullName>
    </recommendedName>
</protein>
<dbReference type="InterPro" id="IPR009057">
    <property type="entry name" value="Homeodomain-like_sf"/>
</dbReference>
<dbReference type="SUPFAM" id="SSF46689">
    <property type="entry name" value="Homeodomain-like"/>
    <property type="match status" value="1"/>
</dbReference>
<dbReference type="AlphaFoldDB" id="T1CSU1"/>
<reference evidence="1" key="2">
    <citation type="journal article" date="2014" name="ISME J.">
        <title>Microbial stratification in low pH oxic and suboxic macroscopic growths along an acid mine drainage.</title>
        <authorList>
            <person name="Mendez-Garcia C."/>
            <person name="Mesa V."/>
            <person name="Sprenger R.R."/>
            <person name="Richter M."/>
            <person name="Diez M.S."/>
            <person name="Solano J."/>
            <person name="Bargiela R."/>
            <person name="Golyshina O.V."/>
            <person name="Manteca A."/>
            <person name="Ramos J.L."/>
            <person name="Gallego J.R."/>
            <person name="Llorente I."/>
            <person name="Martins Dos Santos V.A."/>
            <person name="Jensen O.N."/>
            <person name="Pelaez A.I."/>
            <person name="Sanchez J."/>
            <person name="Ferrer M."/>
        </authorList>
    </citation>
    <scope>NUCLEOTIDE SEQUENCE</scope>
</reference>
<accession>T1CSU1</accession>
<comment type="caution">
    <text evidence="1">The sequence shown here is derived from an EMBL/GenBank/DDBJ whole genome shotgun (WGS) entry which is preliminary data.</text>
</comment>